<comment type="caution">
    <text evidence="4">The sequence shown here is derived from an EMBL/GenBank/DDBJ whole genome shotgun (WGS) entry which is preliminary data.</text>
</comment>
<dbReference type="PATRIC" id="fig|1149862.3.peg.4014"/>
<proteinExistence type="inferred from homology"/>
<dbReference type="PANTHER" id="PTHR42932:SF1">
    <property type="entry name" value="GENERAL STRESS PROTEIN 20U"/>
    <property type="match status" value="1"/>
</dbReference>
<dbReference type="Gene3D" id="1.20.1260.10">
    <property type="match status" value="1"/>
</dbReference>
<dbReference type="RefSeq" id="WP_007937591.1">
    <property type="nucleotide sequence ID" value="NZ_AKVJ01000066.1"/>
</dbReference>
<comment type="similarity">
    <text evidence="1 2">Belongs to the Dps family.</text>
</comment>
<evidence type="ECO:0000313" key="4">
    <source>
        <dbReference type="EMBL" id="EIW16488.1"/>
    </source>
</evidence>
<dbReference type="PROSITE" id="PS00819">
    <property type="entry name" value="DPS_2"/>
    <property type="match status" value="1"/>
</dbReference>
<evidence type="ECO:0000256" key="2">
    <source>
        <dbReference type="RuleBase" id="RU003875"/>
    </source>
</evidence>
<dbReference type="InterPro" id="IPR023188">
    <property type="entry name" value="DPS_DNA-bd_CS"/>
</dbReference>
<dbReference type="GO" id="GO:0008199">
    <property type="term" value="F:ferric iron binding"/>
    <property type="evidence" value="ECO:0007669"/>
    <property type="project" value="InterPro"/>
</dbReference>
<feature type="domain" description="Ferritin/DPS" evidence="3">
    <location>
        <begin position="17"/>
        <end position="154"/>
    </location>
</feature>
<dbReference type="InterPro" id="IPR009078">
    <property type="entry name" value="Ferritin-like_SF"/>
</dbReference>
<dbReference type="Pfam" id="PF00210">
    <property type="entry name" value="Ferritin"/>
    <property type="match status" value="1"/>
</dbReference>
<dbReference type="InterPro" id="IPR008331">
    <property type="entry name" value="Ferritin_DPS_dom"/>
</dbReference>
<reference evidence="4 5" key="1">
    <citation type="journal article" date="2012" name="J. Bacteriol.">
        <title>Draft Genome Sequences for Two Metal-Reducing Pelosinus fermentans Strains Isolated from a Cr(VI)-Contaminated Site and for Type Strain R7.</title>
        <authorList>
            <person name="Brown S.D."/>
            <person name="Podar M."/>
            <person name="Klingeman D.M."/>
            <person name="Johnson C.M."/>
            <person name="Yang Z.K."/>
            <person name="Utturkar S.M."/>
            <person name="Land M.L."/>
            <person name="Mosher J.J."/>
            <person name="Hurt R.A.Jr."/>
            <person name="Phelps T.J."/>
            <person name="Palumbo A.V."/>
            <person name="Arkin A.P."/>
            <person name="Hazen T.C."/>
            <person name="Elias D.A."/>
        </authorList>
    </citation>
    <scope>NUCLEOTIDE SEQUENCE [LARGE SCALE GENOMIC DNA]</scope>
    <source>
        <strain evidence="4 5">B4</strain>
    </source>
</reference>
<dbReference type="InterPro" id="IPR012347">
    <property type="entry name" value="Ferritin-like"/>
</dbReference>
<dbReference type="PIRSF" id="PIRSF005900">
    <property type="entry name" value="Dps"/>
    <property type="match status" value="1"/>
</dbReference>
<name>I8RBR3_9FIRM</name>
<organism evidence="4 5">
    <name type="scientific">Pelosinus fermentans B4</name>
    <dbReference type="NCBI Taxonomy" id="1149862"/>
    <lineage>
        <taxon>Bacteria</taxon>
        <taxon>Bacillati</taxon>
        <taxon>Bacillota</taxon>
        <taxon>Negativicutes</taxon>
        <taxon>Selenomonadales</taxon>
        <taxon>Sporomusaceae</taxon>
        <taxon>Pelosinus</taxon>
    </lineage>
</organism>
<dbReference type="AlphaFoldDB" id="I8RBR3"/>
<keyword evidence="5" id="KW-1185">Reference proteome</keyword>
<dbReference type="PANTHER" id="PTHR42932">
    <property type="entry name" value="GENERAL STRESS PROTEIN 20U"/>
    <property type="match status" value="1"/>
</dbReference>
<dbReference type="Proteomes" id="UP000004324">
    <property type="component" value="Unassembled WGS sequence"/>
</dbReference>
<dbReference type="EMBL" id="AKVJ01000066">
    <property type="protein sequence ID" value="EIW16488.1"/>
    <property type="molecule type" value="Genomic_DNA"/>
</dbReference>
<sequence>MSKHCIHDQEQVCEVVEGLNIYLANLNILFVKLHNMHWNVVGIGFFDLHEQTQILYEVIADKFDAVAERIKMLGYQPLASTQDYLEVATIQELPNRNLSSQRVAEIIIDDFCCMVSLLKKIKNMTKDANDDCGLLGEGICFFEKYIWFFNAYLTRC</sequence>
<dbReference type="CDD" id="cd01043">
    <property type="entry name" value="DPS"/>
    <property type="match status" value="1"/>
</dbReference>
<dbReference type="OrthoDB" id="9797023at2"/>
<evidence type="ECO:0000256" key="1">
    <source>
        <dbReference type="ARBA" id="ARBA00009497"/>
    </source>
</evidence>
<dbReference type="InterPro" id="IPR002177">
    <property type="entry name" value="DPS_DNA-bd"/>
</dbReference>
<dbReference type="GO" id="GO:0016722">
    <property type="term" value="F:oxidoreductase activity, acting on metal ions"/>
    <property type="evidence" value="ECO:0007669"/>
    <property type="project" value="InterPro"/>
</dbReference>
<protein>
    <submittedName>
        <fullName evidence="4">Ferritin Dps family protein</fullName>
    </submittedName>
</protein>
<accession>I8RBR3</accession>
<dbReference type="PRINTS" id="PR01346">
    <property type="entry name" value="HELNAPAPROT"/>
</dbReference>
<evidence type="ECO:0000313" key="5">
    <source>
        <dbReference type="Proteomes" id="UP000004324"/>
    </source>
</evidence>
<dbReference type="SUPFAM" id="SSF47240">
    <property type="entry name" value="Ferritin-like"/>
    <property type="match status" value="1"/>
</dbReference>
<gene>
    <name evidence="4" type="ORF">FB4_0999</name>
</gene>
<evidence type="ECO:0000259" key="3">
    <source>
        <dbReference type="Pfam" id="PF00210"/>
    </source>
</evidence>